<organism evidence="2 3">
    <name type="scientific">Oldenlandia corymbosa var. corymbosa</name>
    <dbReference type="NCBI Taxonomy" id="529605"/>
    <lineage>
        <taxon>Eukaryota</taxon>
        <taxon>Viridiplantae</taxon>
        <taxon>Streptophyta</taxon>
        <taxon>Embryophyta</taxon>
        <taxon>Tracheophyta</taxon>
        <taxon>Spermatophyta</taxon>
        <taxon>Magnoliopsida</taxon>
        <taxon>eudicotyledons</taxon>
        <taxon>Gunneridae</taxon>
        <taxon>Pentapetalae</taxon>
        <taxon>asterids</taxon>
        <taxon>lamiids</taxon>
        <taxon>Gentianales</taxon>
        <taxon>Rubiaceae</taxon>
        <taxon>Rubioideae</taxon>
        <taxon>Spermacoceae</taxon>
        <taxon>Hedyotis-Oldenlandia complex</taxon>
        <taxon>Oldenlandia</taxon>
    </lineage>
</organism>
<evidence type="ECO:0000313" key="3">
    <source>
        <dbReference type="Proteomes" id="UP001161247"/>
    </source>
</evidence>
<proteinExistence type="predicted"/>
<dbReference type="InterPro" id="IPR012340">
    <property type="entry name" value="NA-bd_OB-fold"/>
</dbReference>
<dbReference type="SUPFAM" id="SSF50249">
    <property type="entry name" value="Nucleic acid-binding proteins"/>
    <property type="match status" value="2"/>
</dbReference>
<dbReference type="PANTHER" id="PTHR47165">
    <property type="entry name" value="OS03G0429900 PROTEIN"/>
    <property type="match status" value="1"/>
</dbReference>
<dbReference type="Gene3D" id="2.40.50.140">
    <property type="entry name" value="Nucleic acid-binding proteins"/>
    <property type="match status" value="2"/>
</dbReference>
<evidence type="ECO:0000313" key="2">
    <source>
        <dbReference type="EMBL" id="CAI9115455.1"/>
    </source>
</evidence>
<dbReference type="Proteomes" id="UP001161247">
    <property type="component" value="Chromosome 8"/>
</dbReference>
<evidence type="ECO:0000256" key="1">
    <source>
        <dbReference type="SAM" id="Phobius"/>
    </source>
</evidence>
<protein>
    <submittedName>
        <fullName evidence="2">OLC1v1016359C1</fullName>
    </submittedName>
</protein>
<keyword evidence="1" id="KW-0812">Transmembrane</keyword>
<dbReference type="PANTHER" id="PTHR47165:SF4">
    <property type="entry name" value="OS03G0429900 PROTEIN"/>
    <property type="match status" value="1"/>
</dbReference>
<sequence>MSTSRDTSRTRQAEEKCIPIVSLEPQLREWCIRVLVAEKTPVRTLQSGKTQLKLVFIDNEHTKIQCIVFHPDAPDLNEVLKLYKTYYIGNGKIIPLNRNFPIMVDYKYQMILNRSAYIKATEKEEELPLDNIYQLTPFAQFPDFMGSSEDRVDVLCSVIHFHPVHFVATKGKNVQEFVIVNQERCPMLLSLWEESLHEEGQRLVNNIHKNPVILATRLAVTSFHGISVNAQPNSVLLFDAPIAEARELESWVIQFSFILAIAPPFGLLFIIVFFHSEE</sequence>
<feature type="transmembrane region" description="Helical" evidence="1">
    <location>
        <begin position="251"/>
        <end position="274"/>
    </location>
</feature>
<gene>
    <name evidence="2" type="ORF">OLC1_LOCUS21988</name>
</gene>
<keyword evidence="3" id="KW-1185">Reference proteome</keyword>
<dbReference type="AlphaFoldDB" id="A0AAV1E5V1"/>
<keyword evidence="1" id="KW-0472">Membrane</keyword>
<reference evidence="2" key="1">
    <citation type="submission" date="2023-03" db="EMBL/GenBank/DDBJ databases">
        <authorList>
            <person name="Julca I."/>
        </authorList>
    </citation>
    <scope>NUCLEOTIDE SEQUENCE</scope>
</reference>
<dbReference type="EMBL" id="OX459125">
    <property type="protein sequence ID" value="CAI9115455.1"/>
    <property type="molecule type" value="Genomic_DNA"/>
</dbReference>
<name>A0AAV1E5V1_OLDCO</name>
<keyword evidence="1" id="KW-1133">Transmembrane helix</keyword>
<accession>A0AAV1E5V1</accession>